<dbReference type="KEGG" id="cnan:A2G96_23310"/>
<dbReference type="GO" id="GO:0008484">
    <property type="term" value="F:sulfuric ester hydrolase activity"/>
    <property type="evidence" value="ECO:0007669"/>
    <property type="project" value="TreeGrafter"/>
</dbReference>
<dbReference type="PANTHER" id="PTHR45953:SF1">
    <property type="entry name" value="IDURONATE 2-SULFATASE"/>
    <property type="match status" value="1"/>
</dbReference>
<dbReference type="GO" id="GO:0005737">
    <property type="term" value="C:cytoplasm"/>
    <property type="evidence" value="ECO:0007669"/>
    <property type="project" value="TreeGrafter"/>
</dbReference>
<dbReference type="PANTHER" id="PTHR45953">
    <property type="entry name" value="IDURONATE 2-SULFATASE"/>
    <property type="match status" value="1"/>
</dbReference>
<dbReference type="SUPFAM" id="SSF53649">
    <property type="entry name" value="Alkaline phosphatase-like"/>
    <property type="match status" value="1"/>
</dbReference>
<name>A0A142JRQ3_9BURK</name>
<dbReference type="InterPro" id="IPR000917">
    <property type="entry name" value="Sulfatase_N"/>
</dbReference>
<keyword evidence="1" id="KW-0479">Metal-binding</keyword>
<dbReference type="FunFam" id="3.40.720.10:FF:000062">
    <property type="entry name" value="Probable sulfatase"/>
    <property type="match status" value="1"/>
</dbReference>
<accession>A0A142JRQ3</accession>
<evidence type="ECO:0000313" key="5">
    <source>
        <dbReference type="Proteomes" id="UP000075238"/>
    </source>
</evidence>
<keyword evidence="2 4" id="KW-0378">Hydrolase</keyword>
<dbReference type="EMBL" id="CP014845">
    <property type="protein sequence ID" value="AMR80765.1"/>
    <property type="molecule type" value="Genomic_DNA"/>
</dbReference>
<reference evidence="4 5" key="1">
    <citation type="submission" date="2016-03" db="EMBL/GenBank/DDBJ databases">
        <title>Complete genome sequence of a novel chlorpyrifos degrading bacterium, Cupriavidus nantongensis sp. X1.</title>
        <authorList>
            <person name="Fang L."/>
        </authorList>
    </citation>
    <scope>NUCLEOTIDE SEQUENCE [LARGE SCALE GENOMIC DNA]</scope>
    <source>
        <strain evidence="4 5">X1</strain>
    </source>
</reference>
<feature type="domain" description="Sulfatase N-terminal" evidence="3">
    <location>
        <begin position="7"/>
        <end position="386"/>
    </location>
</feature>
<dbReference type="CDD" id="cd16028">
    <property type="entry name" value="PMH"/>
    <property type="match status" value="1"/>
</dbReference>
<dbReference type="Proteomes" id="UP000075238">
    <property type="component" value="Chromosome 2"/>
</dbReference>
<evidence type="ECO:0000256" key="2">
    <source>
        <dbReference type="ARBA" id="ARBA00022801"/>
    </source>
</evidence>
<dbReference type="InterPro" id="IPR017850">
    <property type="entry name" value="Alkaline_phosphatase_core_sf"/>
</dbReference>
<proteinExistence type="predicted"/>
<keyword evidence="5" id="KW-1185">Reference proteome</keyword>
<dbReference type="RefSeq" id="WP_062802593.1">
    <property type="nucleotide sequence ID" value="NZ_CP014845.1"/>
</dbReference>
<evidence type="ECO:0000259" key="3">
    <source>
        <dbReference type="Pfam" id="PF00884"/>
    </source>
</evidence>
<dbReference type="Gene3D" id="3.40.720.10">
    <property type="entry name" value="Alkaline Phosphatase, subunit A"/>
    <property type="match status" value="1"/>
</dbReference>
<evidence type="ECO:0000256" key="1">
    <source>
        <dbReference type="ARBA" id="ARBA00022723"/>
    </source>
</evidence>
<dbReference type="GO" id="GO:0046872">
    <property type="term" value="F:metal ion binding"/>
    <property type="evidence" value="ECO:0007669"/>
    <property type="project" value="UniProtKB-KW"/>
</dbReference>
<dbReference type="Pfam" id="PF00884">
    <property type="entry name" value="Sulfatase"/>
    <property type="match status" value="1"/>
</dbReference>
<dbReference type="OrthoDB" id="9766107at2"/>
<gene>
    <name evidence="4" type="ORF">A2G96_23310</name>
</gene>
<evidence type="ECO:0000313" key="4">
    <source>
        <dbReference type="EMBL" id="AMR80765.1"/>
    </source>
</evidence>
<protein>
    <submittedName>
        <fullName evidence="4">Phosphonate monoester hydrolase</fullName>
    </submittedName>
</protein>
<organism evidence="4 5">
    <name type="scientific">Cupriavidus nantongensis</name>
    <dbReference type="NCBI Taxonomy" id="1796606"/>
    <lineage>
        <taxon>Bacteria</taxon>
        <taxon>Pseudomonadati</taxon>
        <taxon>Pseudomonadota</taxon>
        <taxon>Betaproteobacteria</taxon>
        <taxon>Burkholderiales</taxon>
        <taxon>Burkholderiaceae</taxon>
        <taxon>Cupriavidus</taxon>
    </lineage>
</organism>
<sequence length="525" mass="60110">MAAQHVRNVLWIMCDQLRWDYLSCYGHPRLHTPNIDRLASRGVRFTNAFVQGPVCGPSRMSYYTGRYVTSHGAVWNFVPMPIGEMTLGDFLRPHGVRVAVAGKTHVEADRAGIRRLGIDPRSTEGVLAAEGGFEPFDRDDGIWPPGFADESHQYTAYLRERGYDGANPWHDHANSAAGDNGEILSGWNLRHARLPARVREEDSETPYMTRRAIDFIEQSGDRPWMLHLSYIKPHWPYVAPAPYHAMYAPDDVLPVRRHPSELHHAHPVLQGFRNCEVSRNFSRAEVRDTVIPTYMGLIKQLDDQLGVLFDYLERTGRFDDTMIIFSSDHGDYLGDHYLGEKELFHDSVVKVPLIICDPRANAARGHVESRLVEAIDLVPTILDAYGLTIPDHVVEGRSLTPLLRGEAPREWRDAVFSENDYAFRDFVREPVGRPADGCHITMVRDHDWKFVHFEGLRPQLFDLRNDPDEFVDLGADPAYAAVRERFQARLFDWLRNRRIHPTISHDAMAGWTRKEDEVGIHIGRW</sequence>
<dbReference type="AlphaFoldDB" id="A0A142JRQ3"/>
<dbReference type="STRING" id="1796606.A2G96_23310"/>